<reference evidence="1 2" key="1">
    <citation type="journal article" date="2018" name="Front. Plant Sci.">
        <title>Red Clover (Trifolium pratense) and Zigzag Clover (T. medium) - A Picture of Genomic Similarities and Differences.</title>
        <authorList>
            <person name="Dluhosova J."/>
            <person name="Istvanek J."/>
            <person name="Nedelnik J."/>
            <person name="Repkova J."/>
        </authorList>
    </citation>
    <scope>NUCLEOTIDE SEQUENCE [LARGE SCALE GENOMIC DNA]</scope>
    <source>
        <strain evidence="2">cv. 10/8</strain>
        <tissue evidence="1">Leaf</tissue>
    </source>
</reference>
<name>A0A392W279_9FABA</name>
<dbReference type="AlphaFoldDB" id="A0A392W279"/>
<protein>
    <submittedName>
        <fullName evidence="1">Uncharacterized protein</fullName>
    </submittedName>
</protein>
<accession>A0A392W279</accession>
<dbReference type="EMBL" id="LXQA011365150">
    <property type="protein sequence ID" value="MCI94738.1"/>
    <property type="molecule type" value="Genomic_DNA"/>
</dbReference>
<evidence type="ECO:0000313" key="1">
    <source>
        <dbReference type="EMBL" id="MCI94738.1"/>
    </source>
</evidence>
<evidence type="ECO:0000313" key="2">
    <source>
        <dbReference type="Proteomes" id="UP000265520"/>
    </source>
</evidence>
<keyword evidence="2" id="KW-1185">Reference proteome</keyword>
<sequence>AKQAHGASQHTPPQCDQLYVSTPPCSAPLV</sequence>
<comment type="caution">
    <text evidence="1">The sequence shown here is derived from an EMBL/GenBank/DDBJ whole genome shotgun (WGS) entry which is preliminary data.</text>
</comment>
<feature type="non-terminal residue" evidence="1">
    <location>
        <position position="1"/>
    </location>
</feature>
<proteinExistence type="predicted"/>
<organism evidence="1 2">
    <name type="scientific">Trifolium medium</name>
    <dbReference type="NCBI Taxonomy" id="97028"/>
    <lineage>
        <taxon>Eukaryota</taxon>
        <taxon>Viridiplantae</taxon>
        <taxon>Streptophyta</taxon>
        <taxon>Embryophyta</taxon>
        <taxon>Tracheophyta</taxon>
        <taxon>Spermatophyta</taxon>
        <taxon>Magnoliopsida</taxon>
        <taxon>eudicotyledons</taxon>
        <taxon>Gunneridae</taxon>
        <taxon>Pentapetalae</taxon>
        <taxon>rosids</taxon>
        <taxon>fabids</taxon>
        <taxon>Fabales</taxon>
        <taxon>Fabaceae</taxon>
        <taxon>Papilionoideae</taxon>
        <taxon>50 kb inversion clade</taxon>
        <taxon>NPAAA clade</taxon>
        <taxon>Hologalegina</taxon>
        <taxon>IRL clade</taxon>
        <taxon>Trifolieae</taxon>
        <taxon>Trifolium</taxon>
    </lineage>
</organism>
<dbReference type="Proteomes" id="UP000265520">
    <property type="component" value="Unassembled WGS sequence"/>
</dbReference>